<comment type="caution">
    <text evidence="7">The sequence shown here is derived from an EMBL/GenBank/DDBJ whole genome shotgun (WGS) entry which is preliminary data.</text>
</comment>
<organism evidence="7 8">
    <name type="scientific">Plutella xylostella</name>
    <name type="common">Diamondback moth</name>
    <name type="synonym">Plutella maculipennis</name>
    <dbReference type="NCBI Taxonomy" id="51655"/>
    <lineage>
        <taxon>Eukaryota</taxon>
        <taxon>Metazoa</taxon>
        <taxon>Ecdysozoa</taxon>
        <taxon>Arthropoda</taxon>
        <taxon>Hexapoda</taxon>
        <taxon>Insecta</taxon>
        <taxon>Pterygota</taxon>
        <taxon>Neoptera</taxon>
        <taxon>Endopterygota</taxon>
        <taxon>Lepidoptera</taxon>
        <taxon>Glossata</taxon>
        <taxon>Ditrysia</taxon>
        <taxon>Yponomeutoidea</taxon>
        <taxon>Plutellidae</taxon>
        <taxon>Plutella</taxon>
    </lineage>
</organism>
<evidence type="ECO:0000256" key="4">
    <source>
        <dbReference type="SAM" id="Phobius"/>
    </source>
</evidence>
<gene>
    <name evidence="7" type="ORF">JYU34_000419</name>
</gene>
<evidence type="ECO:0000256" key="1">
    <source>
        <dbReference type="ARBA" id="ARBA00007553"/>
    </source>
</evidence>
<feature type="domain" description="N-acetylmuramoyl-L-alanine amidase" evidence="5">
    <location>
        <begin position="140"/>
        <end position="280"/>
    </location>
</feature>
<feature type="domain" description="Peptidoglycan recognition protein family" evidence="6">
    <location>
        <begin position="129"/>
        <end position="274"/>
    </location>
</feature>
<proteinExistence type="inferred from homology"/>
<dbReference type="EMBL" id="JAHIBW010000001">
    <property type="protein sequence ID" value="KAG7313308.1"/>
    <property type="molecule type" value="Genomic_DNA"/>
</dbReference>
<evidence type="ECO:0000313" key="8">
    <source>
        <dbReference type="Proteomes" id="UP000823941"/>
    </source>
</evidence>
<dbReference type="InterPro" id="IPR006619">
    <property type="entry name" value="PGRP_domain_met/bac"/>
</dbReference>
<keyword evidence="8" id="KW-1185">Reference proteome</keyword>
<dbReference type="InterPro" id="IPR002502">
    <property type="entry name" value="Amidase_domain"/>
</dbReference>
<dbReference type="SMART" id="SM00644">
    <property type="entry name" value="Ami_2"/>
    <property type="match status" value="1"/>
</dbReference>
<dbReference type="SMART" id="SM00701">
    <property type="entry name" value="PGRP"/>
    <property type="match status" value="1"/>
</dbReference>
<keyword evidence="2" id="KW-0399">Innate immunity</keyword>
<keyword evidence="3" id="KW-0391">Immunity</keyword>
<dbReference type="CDD" id="cd06583">
    <property type="entry name" value="PGRP"/>
    <property type="match status" value="2"/>
</dbReference>
<sequence length="348" mass="38626">MPDSENKGDFNLVQSNNAVDRGGCAPAVFPAEVFSQCPRVEQLTVTKSSRVQVGPKFISVTQHITNNEVVKEVPFWKYVIQQVKSSSRAERVACGASALVLLGAAAVVVYFTVFHSKEEAVEPDAAPHPWNITREMWLGMDVVNDPVKFRPLRLVIINHSVSPECHSFVRCAVEMRNLQDYFLNHKGWDLPYNFVIGNDGRVYEGRGWAIAGAHHYGLNSCSLGVGFIGDYRPDFGNTAVTALQAARFHALMQDGIRRGFLDPDFVVVGARDFNDGESPGENLLRVMLTWPHYDKDSYNFAIGQAGNVYEGRGWAAHGAHTRSFNNCSLGIGFLGKYFMFFSLSSSTY</sequence>
<comment type="similarity">
    <text evidence="1">Belongs to the N-acetylmuramoyl-L-alanine amidase 2 family.</text>
</comment>
<evidence type="ECO:0000259" key="5">
    <source>
        <dbReference type="SMART" id="SM00644"/>
    </source>
</evidence>
<keyword evidence="4" id="KW-0472">Membrane</keyword>
<dbReference type="PANTHER" id="PTHR11022">
    <property type="entry name" value="PEPTIDOGLYCAN RECOGNITION PROTEIN"/>
    <property type="match status" value="1"/>
</dbReference>
<dbReference type="SUPFAM" id="SSF55846">
    <property type="entry name" value="N-acetylmuramoyl-L-alanine amidase-like"/>
    <property type="match status" value="2"/>
</dbReference>
<reference evidence="7 8" key="1">
    <citation type="submission" date="2021-06" db="EMBL/GenBank/DDBJ databases">
        <title>A haploid diamondback moth (Plutella xylostella L.) genome assembly resolves 31 chromosomes and identifies a diamide resistance mutation.</title>
        <authorList>
            <person name="Ward C.M."/>
            <person name="Perry K.D."/>
            <person name="Baker G."/>
            <person name="Powis K."/>
            <person name="Heckel D.G."/>
            <person name="Baxter S.W."/>
        </authorList>
    </citation>
    <scope>NUCLEOTIDE SEQUENCE [LARGE SCALE GENOMIC DNA]</scope>
    <source>
        <strain evidence="7 8">LV</strain>
        <tissue evidence="7">Single pupa</tissue>
    </source>
</reference>
<dbReference type="InterPro" id="IPR015510">
    <property type="entry name" value="PGRP"/>
</dbReference>
<dbReference type="PANTHER" id="PTHR11022:SF41">
    <property type="entry name" value="PEPTIDOGLYCAN-RECOGNITION PROTEIN LC-RELATED"/>
    <property type="match status" value="1"/>
</dbReference>
<keyword evidence="4" id="KW-1133">Transmembrane helix</keyword>
<keyword evidence="4" id="KW-0812">Transmembrane</keyword>
<dbReference type="Gene3D" id="3.40.80.10">
    <property type="entry name" value="Peptidoglycan recognition protein-like"/>
    <property type="match status" value="2"/>
</dbReference>
<evidence type="ECO:0000256" key="2">
    <source>
        <dbReference type="ARBA" id="ARBA00022588"/>
    </source>
</evidence>
<evidence type="ECO:0000313" key="7">
    <source>
        <dbReference type="EMBL" id="KAG7313308.1"/>
    </source>
</evidence>
<protein>
    <submittedName>
        <fullName evidence="7">Uncharacterized protein</fullName>
    </submittedName>
</protein>
<dbReference type="InterPro" id="IPR036505">
    <property type="entry name" value="Amidase/PGRP_sf"/>
</dbReference>
<name>A0ABQ7R7N5_PLUXY</name>
<evidence type="ECO:0000259" key="6">
    <source>
        <dbReference type="SMART" id="SM00701"/>
    </source>
</evidence>
<accession>A0ABQ7R7N5</accession>
<evidence type="ECO:0000256" key="3">
    <source>
        <dbReference type="ARBA" id="ARBA00022859"/>
    </source>
</evidence>
<feature type="transmembrane region" description="Helical" evidence="4">
    <location>
        <begin position="92"/>
        <end position="113"/>
    </location>
</feature>
<dbReference type="Pfam" id="PF01510">
    <property type="entry name" value="Amidase_2"/>
    <property type="match status" value="1"/>
</dbReference>
<dbReference type="Proteomes" id="UP000823941">
    <property type="component" value="Chromosome 1"/>
</dbReference>